<keyword evidence="9" id="KW-0472">Membrane</keyword>
<dbReference type="Pfam" id="PF02518">
    <property type="entry name" value="HATPase_c"/>
    <property type="match status" value="1"/>
</dbReference>
<dbReference type="Gene3D" id="3.30.565.10">
    <property type="entry name" value="Histidine kinase-like ATPase, C-terminal domain"/>
    <property type="match status" value="1"/>
</dbReference>
<keyword evidence="8" id="KW-0902">Two-component regulatory system</keyword>
<name>A0A7S8HEH6_9BACI</name>
<comment type="catalytic activity">
    <reaction evidence="1">
        <text>ATP + protein L-histidine = ADP + protein N-phospho-L-histidine.</text>
        <dbReference type="EC" id="2.7.13.3"/>
    </reaction>
</comment>
<evidence type="ECO:0000256" key="9">
    <source>
        <dbReference type="SAM" id="Phobius"/>
    </source>
</evidence>
<dbReference type="InterPro" id="IPR003661">
    <property type="entry name" value="HisK_dim/P_dom"/>
</dbReference>
<dbReference type="InterPro" id="IPR000014">
    <property type="entry name" value="PAS"/>
</dbReference>
<dbReference type="RefSeq" id="WP_239673245.1">
    <property type="nucleotide sequence ID" value="NZ_CP049742.1"/>
</dbReference>
<dbReference type="Gene3D" id="3.30.450.20">
    <property type="entry name" value="PAS domain"/>
    <property type="match status" value="1"/>
</dbReference>
<dbReference type="EMBL" id="CP049742">
    <property type="protein sequence ID" value="QPC45727.1"/>
    <property type="molecule type" value="Genomic_DNA"/>
</dbReference>
<proteinExistence type="predicted"/>
<dbReference type="InterPro" id="IPR035965">
    <property type="entry name" value="PAS-like_dom_sf"/>
</dbReference>
<evidence type="ECO:0000256" key="8">
    <source>
        <dbReference type="ARBA" id="ARBA00023012"/>
    </source>
</evidence>
<dbReference type="PROSITE" id="PS50112">
    <property type="entry name" value="PAS"/>
    <property type="match status" value="1"/>
</dbReference>
<protein>
    <recommendedName>
        <fullName evidence="2">histidine kinase</fullName>
        <ecNumber evidence="2">2.7.13.3</ecNumber>
    </recommendedName>
</protein>
<dbReference type="NCBIfam" id="TIGR00229">
    <property type="entry name" value="sensory_box"/>
    <property type="match status" value="1"/>
</dbReference>
<evidence type="ECO:0000313" key="12">
    <source>
        <dbReference type="EMBL" id="QPC45727.1"/>
    </source>
</evidence>
<dbReference type="SMART" id="SM00091">
    <property type="entry name" value="PAS"/>
    <property type="match status" value="1"/>
</dbReference>
<dbReference type="GO" id="GO:0005524">
    <property type="term" value="F:ATP binding"/>
    <property type="evidence" value="ECO:0007669"/>
    <property type="project" value="UniProtKB-KW"/>
</dbReference>
<dbReference type="CDD" id="cd00130">
    <property type="entry name" value="PAS"/>
    <property type="match status" value="1"/>
</dbReference>
<gene>
    <name evidence="12" type="ORF">G8O30_01445</name>
</gene>
<dbReference type="Gene3D" id="1.10.287.130">
    <property type="match status" value="1"/>
</dbReference>
<evidence type="ECO:0000256" key="6">
    <source>
        <dbReference type="ARBA" id="ARBA00022777"/>
    </source>
</evidence>
<dbReference type="EC" id="2.7.13.3" evidence="2"/>
<evidence type="ECO:0000256" key="7">
    <source>
        <dbReference type="ARBA" id="ARBA00022840"/>
    </source>
</evidence>
<dbReference type="SUPFAM" id="SSF47384">
    <property type="entry name" value="Homodimeric domain of signal transducing histidine kinase"/>
    <property type="match status" value="1"/>
</dbReference>
<feature type="domain" description="Histidine kinase" evidence="10">
    <location>
        <begin position="223"/>
        <end position="428"/>
    </location>
</feature>
<feature type="transmembrane region" description="Helical" evidence="9">
    <location>
        <begin position="7"/>
        <end position="29"/>
    </location>
</feature>
<dbReference type="Pfam" id="PF08448">
    <property type="entry name" value="PAS_4"/>
    <property type="match status" value="1"/>
</dbReference>
<dbReference type="AlphaFoldDB" id="A0A7S8HEH6"/>
<dbReference type="InterPro" id="IPR036890">
    <property type="entry name" value="HATPase_C_sf"/>
</dbReference>
<keyword evidence="13" id="KW-1185">Reference proteome</keyword>
<dbReference type="InterPro" id="IPR004358">
    <property type="entry name" value="Sig_transdc_His_kin-like_C"/>
</dbReference>
<dbReference type="SUPFAM" id="SSF55785">
    <property type="entry name" value="PYP-like sensor domain (PAS domain)"/>
    <property type="match status" value="1"/>
</dbReference>
<feature type="domain" description="PAS" evidence="11">
    <location>
        <begin position="88"/>
        <end position="158"/>
    </location>
</feature>
<dbReference type="InterPro" id="IPR003594">
    <property type="entry name" value="HATPase_dom"/>
</dbReference>
<keyword evidence="7" id="KW-0067">ATP-binding</keyword>
<evidence type="ECO:0000256" key="2">
    <source>
        <dbReference type="ARBA" id="ARBA00012438"/>
    </source>
</evidence>
<evidence type="ECO:0000256" key="5">
    <source>
        <dbReference type="ARBA" id="ARBA00022741"/>
    </source>
</evidence>
<dbReference type="CDD" id="cd00082">
    <property type="entry name" value="HisKA"/>
    <property type="match status" value="1"/>
</dbReference>
<evidence type="ECO:0000256" key="1">
    <source>
        <dbReference type="ARBA" id="ARBA00000085"/>
    </source>
</evidence>
<dbReference type="Proteomes" id="UP000593626">
    <property type="component" value="Chromosome"/>
</dbReference>
<dbReference type="GO" id="GO:0000155">
    <property type="term" value="F:phosphorelay sensor kinase activity"/>
    <property type="evidence" value="ECO:0007669"/>
    <property type="project" value="InterPro"/>
</dbReference>
<dbReference type="SUPFAM" id="SSF55874">
    <property type="entry name" value="ATPase domain of HSP90 chaperone/DNA topoisomerase II/histidine kinase"/>
    <property type="match status" value="1"/>
</dbReference>
<dbReference type="Pfam" id="PF00512">
    <property type="entry name" value="HisKA"/>
    <property type="match status" value="1"/>
</dbReference>
<dbReference type="InterPro" id="IPR005467">
    <property type="entry name" value="His_kinase_dom"/>
</dbReference>
<feature type="transmembrane region" description="Helical" evidence="9">
    <location>
        <begin position="49"/>
        <end position="66"/>
    </location>
</feature>
<keyword evidence="3" id="KW-0597">Phosphoprotein</keyword>
<dbReference type="PANTHER" id="PTHR43065:SF10">
    <property type="entry name" value="PEROXIDE STRESS-ACTIVATED HISTIDINE KINASE MAK3"/>
    <property type="match status" value="1"/>
</dbReference>
<evidence type="ECO:0000259" key="10">
    <source>
        <dbReference type="PROSITE" id="PS50109"/>
    </source>
</evidence>
<dbReference type="SMART" id="SM00388">
    <property type="entry name" value="HisKA"/>
    <property type="match status" value="1"/>
</dbReference>
<accession>A0A7S8HEH6</accession>
<evidence type="ECO:0000256" key="3">
    <source>
        <dbReference type="ARBA" id="ARBA00022553"/>
    </source>
</evidence>
<reference evidence="12 13" key="1">
    <citation type="submission" date="2019-07" db="EMBL/GenBank/DDBJ databases">
        <title>Genome sequence of 2 isolates from Red Sea Mangroves.</title>
        <authorList>
            <person name="Sefrji F."/>
            <person name="Michoud G."/>
            <person name="Merlino G."/>
            <person name="Daffonchio D."/>
        </authorList>
    </citation>
    <scope>NUCLEOTIDE SEQUENCE [LARGE SCALE GENOMIC DNA]</scope>
    <source>
        <strain evidence="12 13">R1DC41</strain>
    </source>
</reference>
<dbReference type="PRINTS" id="PR00344">
    <property type="entry name" value="BCTRLSENSOR"/>
</dbReference>
<dbReference type="KEGG" id="mcui:G8O30_01445"/>
<organism evidence="12 13">
    <name type="scientific">Mangrovibacillus cuniculi</name>
    <dbReference type="NCBI Taxonomy" id="2593652"/>
    <lineage>
        <taxon>Bacteria</taxon>
        <taxon>Bacillati</taxon>
        <taxon>Bacillota</taxon>
        <taxon>Bacilli</taxon>
        <taxon>Bacillales</taxon>
        <taxon>Bacillaceae</taxon>
        <taxon>Mangrovibacillus</taxon>
    </lineage>
</organism>
<dbReference type="InterPro" id="IPR013656">
    <property type="entry name" value="PAS_4"/>
</dbReference>
<sequence length="428" mass="48543">MKTEQRIAFKVAIIYVFFGVAWIFISDLISFTLAQNKMELYLSFQRSKGAMFVILTGILLYWLVLIQTKKEHQVEAELLKKERQLLRRQQHVQSLFFQNPDAVIEYKTDGTVKAMNKMAEHLLRSSAEERIGKTGLPFISEDKVKEVRQSFERALLGVPDEIELQLNESCDSIILRNAFLPIVLNEKVVGVYGIARDITQEKQQEELVLSSEKLALVGQLAASVAHEIRNPLTSIKGFVQLMETTKEVNPEHVSIMLSEIDRIHLIASEMLVLGKKQDVPMKKVHIQSIISKVIYLMDSQAHSKNVPLKFIDTKNEPLYVYADENQLKQVLVNLIKNGIEATDNHKPVVVEVWKENNRIELTVSDQGVGIEEEKLASIGQPFFSTKNDGTGLGLEVCKRIVERHQGEIDIQSKPNEGTIVNVTLPAFE</sequence>
<dbReference type="InterPro" id="IPR036097">
    <property type="entry name" value="HisK_dim/P_sf"/>
</dbReference>
<keyword evidence="5" id="KW-0547">Nucleotide-binding</keyword>
<keyword evidence="9" id="KW-1133">Transmembrane helix</keyword>
<keyword evidence="6" id="KW-0418">Kinase</keyword>
<keyword evidence="4" id="KW-0808">Transferase</keyword>
<dbReference type="PANTHER" id="PTHR43065">
    <property type="entry name" value="SENSOR HISTIDINE KINASE"/>
    <property type="match status" value="1"/>
</dbReference>
<dbReference type="SMART" id="SM00387">
    <property type="entry name" value="HATPase_c"/>
    <property type="match status" value="1"/>
</dbReference>
<evidence type="ECO:0000313" key="13">
    <source>
        <dbReference type="Proteomes" id="UP000593626"/>
    </source>
</evidence>
<evidence type="ECO:0000259" key="11">
    <source>
        <dbReference type="PROSITE" id="PS50112"/>
    </source>
</evidence>
<evidence type="ECO:0000256" key="4">
    <source>
        <dbReference type="ARBA" id="ARBA00022679"/>
    </source>
</evidence>
<keyword evidence="9" id="KW-0812">Transmembrane</keyword>
<dbReference type="PROSITE" id="PS50109">
    <property type="entry name" value="HIS_KIN"/>
    <property type="match status" value="1"/>
</dbReference>